<reference evidence="2 3" key="1">
    <citation type="submission" date="2014-12" db="EMBL/GenBank/DDBJ databases">
        <title>16Stimator: statistical estimation of ribosomal gene copy numbers from draft genome assemblies.</title>
        <authorList>
            <person name="Perisin M.A."/>
            <person name="Vetter M."/>
            <person name="Gilbert J.A."/>
            <person name="Bergelson J."/>
        </authorList>
    </citation>
    <scope>NUCLEOTIDE SEQUENCE [LARGE SCALE GENOMIC DNA]</scope>
    <source>
        <strain evidence="2 3">MEDvA23</strain>
    </source>
</reference>
<sequence length="153" mass="16748">MEWYCKPFDALTASELYAILSARSEVFVVEQRCVYLDPDGKDAQALHLFAVDGAKGQLKVAAYMRLLPPGVSYEEASIGRVLTGTAYRGRGIGQELLGKGIAHADGLWPHVALRIGAQAYLQKLYESAGFATVGEPYDEDGIPHIEMVRSVHH</sequence>
<organism evidence="2 3">
    <name type="scientific">Variovorax paradoxus</name>
    <dbReference type="NCBI Taxonomy" id="34073"/>
    <lineage>
        <taxon>Bacteria</taxon>
        <taxon>Pseudomonadati</taxon>
        <taxon>Pseudomonadota</taxon>
        <taxon>Betaproteobacteria</taxon>
        <taxon>Burkholderiales</taxon>
        <taxon>Comamonadaceae</taxon>
        <taxon>Variovorax</taxon>
    </lineage>
</organism>
<evidence type="ECO:0000259" key="1">
    <source>
        <dbReference type="PROSITE" id="PS51186"/>
    </source>
</evidence>
<dbReference type="Proteomes" id="UP000032067">
    <property type="component" value="Unassembled WGS sequence"/>
</dbReference>
<dbReference type="Gene3D" id="3.40.630.30">
    <property type="match status" value="1"/>
</dbReference>
<dbReference type="OrthoDB" id="9796171at2"/>
<dbReference type="AlphaFoldDB" id="A0A0D0M645"/>
<comment type="caution">
    <text evidence="2">The sequence shown here is derived from an EMBL/GenBank/DDBJ whole genome shotgun (WGS) entry which is preliminary data.</text>
</comment>
<gene>
    <name evidence="2" type="ORF">RT97_21490</name>
</gene>
<dbReference type="PROSITE" id="PS51186">
    <property type="entry name" value="GNAT"/>
    <property type="match status" value="1"/>
</dbReference>
<dbReference type="CDD" id="cd04301">
    <property type="entry name" value="NAT_SF"/>
    <property type="match status" value="1"/>
</dbReference>
<feature type="domain" description="N-acetyltransferase" evidence="1">
    <location>
        <begin position="6"/>
        <end position="152"/>
    </location>
</feature>
<protein>
    <recommendedName>
        <fullName evidence="1">N-acetyltransferase domain-containing protein</fullName>
    </recommendedName>
</protein>
<dbReference type="InterPro" id="IPR016181">
    <property type="entry name" value="Acyl_CoA_acyltransferase"/>
</dbReference>
<evidence type="ECO:0000313" key="2">
    <source>
        <dbReference type="EMBL" id="KIQ27841.1"/>
    </source>
</evidence>
<dbReference type="EMBL" id="JXQQ01000052">
    <property type="protein sequence ID" value="KIQ27841.1"/>
    <property type="molecule type" value="Genomic_DNA"/>
</dbReference>
<name>A0A0D0M645_VARPD</name>
<dbReference type="InterPro" id="IPR000182">
    <property type="entry name" value="GNAT_dom"/>
</dbReference>
<dbReference type="SUPFAM" id="SSF55729">
    <property type="entry name" value="Acyl-CoA N-acyltransferases (Nat)"/>
    <property type="match status" value="1"/>
</dbReference>
<evidence type="ECO:0000313" key="3">
    <source>
        <dbReference type="Proteomes" id="UP000032067"/>
    </source>
</evidence>
<proteinExistence type="predicted"/>
<dbReference type="Pfam" id="PF13673">
    <property type="entry name" value="Acetyltransf_10"/>
    <property type="match status" value="1"/>
</dbReference>
<accession>A0A0D0M645</accession>
<dbReference type="GO" id="GO:0016747">
    <property type="term" value="F:acyltransferase activity, transferring groups other than amino-acyl groups"/>
    <property type="evidence" value="ECO:0007669"/>
    <property type="project" value="InterPro"/>
</dbReference>
<dbReference type="RefSeq" id="WP_042580855.1">
    <property type="nucleotide sequence ID" value="NZ_JXQQ01000052.1"/>
</dbReference>